<reference evidence="2" key="1">
    <citation type="journal article" date="2023" name="Nat. Commun.">
        <title>Diploid and tetraploid genomes of Acorus and the evolution of monocots.</title>
        <authorList>
            <person name="Ma L."/>
            <person name="Liu K.W."/>
            <person name="Li Z."/>
            <person name="Hsiao Y.Y."/>
            <person name="Qi Y."/>
            <person name="Fu T."/>
            <person name="Tang G.D."/>
            <person name="Zhang D."/>
            <person name="Sun W.H."/>
            <person name="Liu D.K."/>
            <person name="Li Y."/>
            <person name="Chen G.Z."/>
            <person name="Liu X.D."/>
            <person name="Liao X.Y."/>
            <person name="Jiang Y.T."/>
            <person name="Yu X."/>
            <person name="Hao Y."/>
            <person name="Huang J."/>
            <person name="Zhao X.W."/>
            <person name="Ke S."/>
            <person name="Chen Y.Y."/>
            <person name="Wu W.L."/>
            <person name="Hsu J.L."/>
            <person name="Lin Y.F."/>
            <person name="Huang M.D."/>
            <person name="Li C.Y."/>
            <person name="Huang L."/>
            <person name="Wang Z.W."/>
            <person name="Zhao X."/>
            <person name="Zhong W.Y."/>
            <person name="Peng D.H."/>
            <person name="Ahmad S."/>
            <person name="Lan S."/>
            <person name="Zhang J.S."/>
            <person name="Tsai W.C."/>
            <person name="Van de Peer Y."/>
            <person name="Liu Z.J."/>
        </authorList>
    </citation>
    <scope>NUCLEOTIDE SEQUENCE</scope>
    <source>
        <strain evidence="2">CP</strain>
    </source>
</reference>
<feature type="region of interest" description="Disordered" evidence="1">
    <location>
        <begin position="260"/>
        <end position="304"/>
    </location>
</feature>
<accession>A0AAV9DIH8</accession>
<dbReference type="EMBL" id="JAUJYO010000013">
    <property type="protein sequence ID" value="KAK1300609.1"/>
    <property type="molecule type" value="Genomic_DNA"/>
</dbReference>
<sequence length="405" mass="46136">MVLLETVSGRRNFDVSEKPVGKGYIGGIVDKRLNENDIDAEQLERAIEVSKRRDRLPEERLQMDLKILLDFRRNRTMQRWFSVCPARVFPLMSLLRDSNLCWYSYPVETTIEDIGRCRYARTLVEVDLRHPLCPGVSIGTTGHWQPFVYEKIPVVCQRCGRITHPTDRCMEVQAPSSPPAMTSSVSEINPPKVQRSSQNPPTKEVDEGRWQVVPPRRRPRQSQIRQEVEAKDGLTNVETKIYPYETQSLSTVHARPNVTKPYSQDGTHGVFQSPKVSRSDTMHKGSMSKTTMSQAKNASQPRQMSSYARKPVSLIVHPLGIQTQFLTASKDKSLPMSGDNSTYQSRQLIHSAVDCASKKRSLDMAVMEAEEGRQQADGSSHTRALEWINHPRVPRVLRRERKGRC</sequence>
<dbReference type="Proteomes" id="UP001180020">
    <property type="component" value="Unassembled WGS sequence"/>
</dbReference>
<dbReference type="PANTHER" id="PTHR31286">
    <property type="entry name" value="GLYCINE-RICH CELL WALL STRUCTURAL PROTEIN 1.8-LIKE"/>
    <property type="match status" value="1"/>
</dbReference>
<name>A0AAV9DIH8_ACOCL</name>
<comment type="caution">
    <text evidence="2">The sequence shown here is derived from an EMBL/GenBank/DDBJ whole genome shotgun (WGS) entry which is preliminary data.</text>
</comment>
<keyword evidence="2" id="KW-0808">Transferase</keyword>
<reference evidence="2" key="2">
    <citation type="submission" date="2023-06" db="EMBL/GenBank/DDBJ databases">
        <authorList>
            <person name="Ma L."/>
            <person name="Liu K.-W."/>
            <person name="Li Z."/>
            <person name="Hsiao Y.-Y."/>
            <person name="Qi Y."/>
            <person name="Fu T."/>
            <person name="Tang G."/>
            <person name="Zhang D."/>
            <person name="Sun W.-H."/>
            <person name="Liu D.-K."/>
            <person name="Li Y."/>
            <person name="Chen G.-Z."/>
            <person name="Liu X.-D."/>
            <person name="Liao X.-Y."/>
            <person name="Jiang Y.-T."/>
            <person name="Yu X."/>
            <person name="Hao Y."/>
            <person name="Huang J."/>
            <person name="Zhao X.-W."/>
            <person name="Ke S."/>
            <person name="Chen Y.-Y."/>
            <person name="Wu W.-L."/>
            <person name="Hsu J.-L."/>
            <person name="Lin Y.-F."/>
            <person name="Huang M.-D."/>
            <person name="Li C.-Y."/>
            <person name="Huang L."/>
            <person name="Wang Z.-W."/>
            <person name="Zhao X."/>
            <person name="Zhong W.-Y."/>
            <person name="Peng D.-H."/>
            <person name="Ahmad S."/>
            <person name="Lan S."/>
            <person name="Zhang J.-S."/>
            <person name="Tsai W.-C."/>
            <person name="Van De Peer Y."/>
            <person name="Liu Z.-J."/>
        </authorList>
    </citation>
    <scope>NUCLEOTIDE SEQUENCE</scope>
    <source>
        <strain evidence="2">CP</strain>
        <tissue evidence="2">Leaves</tissue>
    </source>
</reference>
<dbReference type="PANTHER" id="PTHR31286:SF180">
    <property type="entry name" value="OS10G0362600 PROTEIN"/>
    <property type="match status" value="1"/>
</dbReference>
<keyword evidence="3" id="KW-1185">Reference proteome</keyword>
<keyword evidence="2" id="KW-0418">Kinase</keyword>
<feature type="compositionally biased region" description="Polar residues" evidence="1">
    <location>
        <begin position="287"/>
        <end position="304"/>
    </location>
</feature>
<evidence type="ECO:0000313" key="2">
    <source>
        <dbReference type="EMBL" id="KAK1300609.1"/>
    </source>
</evidence>
<dbReference type="GO" id="GO:0016301">
    <property type="term" value="F:kinase activity"/>
    <property type="evidence" value="ECO:0007669"/>
    <property type="project" value="UniProtKB-KW"/>
</dbReference>
<dbReference type="InterPro" id="IPR040256">
    <property type="entry name" value="At4g02000-like"/>
</dbReference>
<organism evidence="2 3">
    <name type="scientific">Acorus calamus</name>
    <name type="common">Sweet flag</name>
    <dbReference type="NCBI Taxonomy" id="4465"/>
    <lineage>
        <taxon>Eukaryota</taxon>
        <taxon>Viridiplantae</taxon>
        <taxon>Streptophyta</taxon>
        <taxon>Embryophyta</taxon>
        <taxon>Tracheophyta</taxon>
        <taxon>Spermatophyta</taxon>
        <taxon>Magnoliopsida</taxon>
        <taxon>Liliopsida</taxon>
        <taxon>Acoraceae</taxon>
        <taxon>Acorus</taxon>
    </lineage>
</organism>
<protein>
    <submittedName>
        <fullName evidence="2">G-type lectin S-receptor-like serine/threonine-protein kinase</fullName>
    </submittedName>
</protein>
<evidence type="ECO:0000256" key="1">
    <source>
        <dbReference type="SAM" id="MobiDB-lite"/>
    </source>
</evidence>
<proteinExistence type="predicted"/>
<feature type="region of interest" description="Disordered" evidence="1">
    <location>
        <begin position="170"/>
        <end position="209"/>
    </location>
</feature>
<dbReference type="AlphaFoldDB" id="A0AAV9DIH8"/>
<evidence type="ECO:0000313" key="3">
    <source>
        <dbReference type="Proteomes" id="UP001180020"/>
    </source>
</evidence>
<gene>
    <name evidence="2" type="ORF">QJS10_CPB13g01179</name>
</gene>